<organism evidence="2">
    <name type="scientific">Streptomyces sp. NBC_00003</name>
    <dbReference type="NCBI Taxonomy" id="2903608"/>
    <lineage>
        <taxon>Bacteria</taxon>
        <taxon>Bacillati</taxon>
        <taxon>Actinomycetota</taxon>
        <taxon>Actinomycetes</taxon>
        <taxon>Kitasatosporales</taxon>
        <taxon>Streptomycetaceae</taxon>
        <taxon>Streptomyces</taxon>
    </lineage>
</organism>
<protein>
    <submittedName>
        <fullName evidence="2">Uncharacterized protein</fullName>
    </submittedName>
</protein>
<name>A0AAU2V0Y3_9ACTN</name>
<proteinExistence type="predicted"/>
<accession>A0AAU2V0Y3</accession>
<sequence>MSADLSKGLEALTTFKKKVDAVLTDLEGSHASPTKLAAQQISRTSFSAGTAAFPEADGLFTQYHRVHERLTSLSKSLGHQIEAMGIAVLGADIGFDNLDEEMRQRFWAIQSVTDYDAEQAQREKDGKPKPQRTDDKSSGTGW</sequence>
<evidence type="ECO:0000313" key="2">
    <source>
        <dbReference type="EMBL" id="WTW61092.1"/>
    </source>
</evidence>
<feature type="region of interest" description="Disordered" evidence="1">
    <location>
        <begin position="117"/>
        <end position="142"/>
    </location>
</feature>
<dbReference type="AlphaFoldDB" id="A0AAU2V0Y3"/>
<gene>
    <name evidence="2" type="ORF">OG549_10750</name>
</gene>
<reference evidence="2" key="1">
    <citation type="submission" date="2022-10" db="EMBL/GenBank/DDBJ databases">
        <title>The complete genomes of actinobacterial strains from the NBC collection.</title>
        <authorList>
            <person name="Joergensen T.S."/>
            <person name="Alvarez Arevalo M."/>
            <person name="Sterndorff E.B."/>
            <person name="Faurdal D."/>
            <person name="Vuksanovic O."/>
            <person name="Mourched A.-S."/>
            <person name="Charusanti P."/>
            <person name="Shaw S."/>
            <person name="Blin K."/>
            <person name="Weber T."/>
        </authorList>
    </citation>
    <scope>NUCLEOTIDE SEQUENCE</scope>
    <source>
        <strain evidence="2">NBC_00003</strain>
    </source>
</reference>
<evidence type="ECO:0000256" key="1">
    <source>
        <dbReference type="SAM" id="MobiDB-lite"/>
    </source>
</evidence>
<feature type="compositionally biased region" description="Basic and acidic residues" evidence="1">
    <location>
        <begin position="119"/>
        <end position="142"/>
    </location>
</feature>
<dbReference type="EMBL" id="CP108318">
    <property type="protein sequence ID" value="WTW61092.1"/>
    <property type="molecule type" value="Genomic_DNA"/>
</dbReference>